<keyword evidence="8" id="KW-1278">Translocase</keyword>
<evidence type="ECO:0000256" key="9">
    <source>
        <dbReference type="ARBA" id="ARBA00023136"/>
    </source>
</evidence>
<dbReference type="GO" id="GO:0016887">
    <property type="term" value="F:ATP hydrolysis activity"/>
    <property type="evidence" value="ECO:0007669"/>
    <property type="project" value="InterPro"/>
</dbReference>
<evidence type="ECO:0000256" key="10">
    <source>
        <dbReference type="ARBA" id="ARBA00025157"/>
    </source>
</evidence>
<reference evidence="12 13" key="1">
    <citation type="submission" date="2017-07" db="EMBL/GenBank/DDBJ databases">
        <title>Bifidobacterium novel species.</title>
        <authorList>
            <person name="Lugli G.A."/>
            <person name="Milani C."/>
            <person name="Duranti S."/>
            <person name="Mangifesta M."/>
        </authorList>
    </citation>
    <scope>NUCLEOTIDE SEQUENCE [LARGE SCALE GENOMIC DNA]</scope>
    <source>
        <strain evidence="13">Uis1B</strain>
    </source>
</reference>
<dbReference type="InterPro" id="IPR017871">
    <property type="entry name" value="ABC_transporter-like_CS"/>
</dbReference>
<dbReference type="InterPro" id="IPR003439">
    <property type="entry name" value="ABC_transporter-like_ATP-bd"/>
</dbReference>
<feature type="domain" description="ABC transporter" evidence="11">
    <location>
        <begin position="14"/>
        <end position="253"/>
    </location>
</feature>
<dbReference type="PROSITE" id="PS50893">
    <property type="entry name" value="ABC_TRANSPORTER_2"/>
    <property type="match status" value="2"/>
</dbReference>
<protein>
    <submittedName>
        <fullName evidence="12">ABC transporter</fullName>
    </submittedName>
</protein>
<sequence length="515" mass="55894">MTNGTIMIDETPSIRFDHAGFSYAAEPHAGVRDLTFDVPQGTVLLLCGESGCGKTTVTRLINGLAPHYFDGTMTGTVQVNGVDTRATDLAGLARHVGSVFQNPKSQFFTLDVTGELAFACENLGIDPDEIRRRVAETASDLRIGDLLGRDITALSGGQRQKVACAAVCTAGPNIMVLDEPSSNLDASAIADLRAIVARWKARGHTVVIAEHRLYWLDGLIDTAMVFRNGRIARTMTGDELHDLADDECRRLGLRPTRADRIAPATAPATATVATSVTSPTNPAESWRIERFSYTYRHAPTPSLDIPSASLPARAVTAVVGLNGAGKSTFARCLQGLDRRAKGTLIAPDGERLDRRDRLHTCFTVMQDVNCELFTESVLDEVLLAETDDTNDTNATRAHGILRDLDLTEFADRHPLSLSGGQKQRVAIAAALASNRPLLIFDEPTSGLDRRHMEQVARLIRRIAEHERRTVVVITHDPEFAALACDHMLTLDSGHVVSARPLDAEGRAELIDRLTA</sequence>
<dbReference type="EMBL" id="NMWU01000002">
    <property type="protein sequence ID" value="PLS32052.1"/>
    <property type="molecule type" value="Genomic_DNA"/>
</dbReference>
<evidence type="ECO:0000313" key="12">
    <source>
        <dbReference type="EMBL" id="PLS32052.1"/>
    </source>
</evidence>
<evidence type="ECO:0000256" key="3">
    <source>
        <dbReference type="ARBA" id="ARBA00022448"/>
    </source>
</evidence>
<dbReference type="PANTHER" id="PTHR43553:SF23">
    <property type="entry name" value="ABC TRANSPORTER ATP-BINDING COMPONENT"/>
    <property type="match status" value="1"/>
</dbReference>
<dbReference type="Gene3D" id="3.40.50.300">
    <property type="entry name" value="P-loop containing nucleotide triphosphate hydrolases"/>
    <property type="match status" value="2"/>
</dbReference>
<comment type="function">
    <text evidence="10">Probably part of an ABC transporter complex. Responsible for energy coupling to the transport system.</text>
</comment>
<dbReference type="GO" id="GO:0005524">
    <property type="term" value="F:ATP binding"/>
    <property type="evidence" value="ECO:0007669"/>
    <property type="project" value="UniProtKB-KW"/>
</dbReference>
<keyword evidence="9" id="KW-0472">Membrane</keyword>
<evidence type="ECO:0000256" key="5">
    <source>
        <dbReference type="ARBA" id="ARBA00022737"/>
    </source>
</evidence>
<keyword evidence="5" id="KW-0677">Repeat</keyword>
<evidence type="ECO:0000313" key="13">
    <source>
        <dbReference type="Proteomes" id="UP000235050"/>
    </source>
</evidence>
<evidence type="ECO:0000259" key="11">
    <source>
        <dbReference type="PROSITE" id="PS50893"/>
    </source>
</evidence>
<dbReference type="SUPFAM" id="SSF52540">
    <property type="entry name" value="P-loop containing nucleoside triphosphate hydrolases"/>
    <property type="match status" value="2"/>
</dbReference>
<comment type="subcellular location">
    <subcellularLocation>
        <location evidence="1">Cell membrane</location>
        <topology evidence="1">Peripheral membrane protein</topology>
    </subcellularLocation>
</comment>
<evidence type="ECO:0000256" key="8">
    <source>
        <dbReference type="ARBA" id="ARBA00022967"/>
    </source>
</evidence>
<dbReference type="InterPro" id="IPR003593">
    <property type="entry name" value="AAA+_ATPase"/>
</dbReference>
<dbReference type="Pfam" id="PF00005">
    <property type="entry name" value="ABC_tran"/>
    <property type="match status" value="2"/>
</dbReference>
<dbReference type="CDD" id="cd03226">
    <property type="entry name" value="ABC_cobalt_CbiO_domain2"/>
    <property type="match status" value="1"/>
</dbReference>
<dbReference type="PROSITE" id="PS00211">
    <property type="entry name" value="ABC_TRANSPORTER_1"/>
    <property type="match status" value="1"/>
</dbReference>
<dbReference type="InterPro" id="IPR050095">
    <property type="entry name" value="ECF_ABC_transporter_ATP-bd"/>
</dbReference>
<keyword evidence="4" id="KW-1003">Cell membrane</keyword>
<evidence type="ECO:0000256" key="7">
    <source>
        <dbReference type="ARBA" id="ARBA00022840"/>
    </source>
</evidence>
<dbReference type="RefSeq" id="WP_207763347.1">
    <property type="nucleotide sequence ID" value="NZ_NMWU01000002.1"/>
</dbReference>
<dbReference type="SMART" id="SM00382">
    <property type="entry name" value="AAA"/>
    <property type="match status" value="2"/>
</dbReference>
<dbReference type="GO" id="GO:0042626">
    <property type="term" value="F:ATPase-coupled transmembrane transporter activity"/>
    <property type="evidence" value="ECO:0007669"/>
    <property type="project" value="TreeGrafter"/>
</dbReference>
<dbReference type="AlphaFoldDB" id="A0A2N5JCW2"/>
<dbReference type="CDD" id="cd03225">
    <property type="entry name" value="ABC_cobalt_CbiO_domain1"/>
    <property type="match status" value="1"/>
</dbReference>
<comment type="caution">
    <text evidence="12">The sequence shown here is derived from an EMBL/GenBank/DDBJ whole genome shotgun (WGS) entry which is preliminary data.</text>
</comment>
<accession>A0A2N5JCW2</accession>
<proteinExistence type="inferred from homology"/>
<dbReference type="GO" id="GO:0043190">
    <property type="term" value="C:ATP-binding cassette (ABC) transporter complex"/>
    <property type="evidence" value="ECO:0007669"/>
    <property type="project" value="TreeGrafter"/>
</dbReference>
<dbReference type="InterPro" id="IPR015856">
    <property type="entry name" value="ABC_transpr_CbiO/EcfA_su"/>
</dbReference>
<dbReference type="PANTHER" id="PTHR43553">
    <property type="entry name" value="HEAVY METAL TRANSPORTER"/>
    <property type="match status" value="1"/>
</dbReference>
<gene>
    <name evidence="12" type="ORF">Uis1B_0145</name>
</gene>
<name>A0A2N5JCW2_9BIFI</name>
<keyword evidence="13" id="KW-1185">Reference proteome</keyword>
<keyword evidence="6" id="KW-0547">Nucleotide-binding</keyword>
<dbReference type="Proteomes" id="UP000235050">
    <property type="component" value="Unassembled WGS sequence"/>
</dbReference>
<evidence type="ECO:0000256" key="2">
    <source>
        <dbReference type="ARBA" id="ARBA00005417"/>
    </source>
</evidence>
<evidence type="ECO:0000256" key="1">
    <source>
        <dbReference type="ARBA" id="ARBA00004202"/>
    </source>
</evidence>
<evidence type="ECO:0000256" key="6">
    <source>
        <dbReference type="ARBA" id="ARBA00022741"/>
    </source>
</evidence>
<dbReference type="InterPro" id="IPR027417">
    <property type="entry name" value="P-loop_NTPase"/>
</dbReference>
<evidence type="ECO:0000256" key="4">
    <source>
        <dbReference type="ARBA" id="ARBA00022475"/>
    </source>
</evidence>
<comment type="similarity">
    <text evidence="2">Belongs to the ABC transporter superfamily.</text>
</comment>
<feature type="domain" description="ABC transporter" evidence="11">
    <location>
        <begin position="286"/>
        <end position="513"/>
    </location>
</feature>
<keyword evidence="3" id="KW-0813">Transport</keyword>
<keyword evidence="7" id="KW-0067">ATP-binding</keyword>
<organism evidence="12 13">
    <name type="scientific">Bifidobacterium margollesii</name>
    <dbReference type="NCBI Taxonomy" id="2020964"/>
    <lineage>
        <taxon>Bacteria</taxon>
        <taxon>Bacillati</taxon>
        <taxon>Actinomycetota</taxon>
        <taxon>Actinomycetes</taxon>
        <taxon>Bifidobacteriales</taxon>
        <taxon>Bifidobacteriaceae</taxon>
        <taxon>Bifidobacterium</taxon>
    </lineage>
</organism>